<evidence type="ECO:0000256" key="3">
    <source>
        <dbReference type="ARBA" id="ARBA00022771"/>
    </source>
</evidence>
<keyword evidence="3" id="KW-0863">Zinc-finger</keyword>
<reference evidence="6 7" key="1">
    <citation type="journal article" date="2024" name="bioRxiv">
        <title>A reference genome for Trichogramma kaykai: A tiny desert-dwelling parasitoid wasp with competing sex-ratio distorters.</title>
        <authorList>
            <person name="Culotta J."/>
            <person name="Lindsey A.R."/>
        </authorList>
    </citation>
    <scope>NUCLEOTIDE SEQUENCE [LARGE SCALE GENOMIC DNA]</scope>
    <source>
        <strain evidence="6 7">KSX58</strain>
    </source>
</reference>
<evidence type="ECO:0000256" key="1">
    <source>
        <dbReference type="ARBA" id="ARBA00004123"/>
    </source>
</evidence>
<evidence type="ECO:0000313" key="7">
    <source>
        <dbReference type="Proteomes" id="UP001627154"/>
    </source>
</evidence>
<organism evidence="6 7">
    <name type="scientific">Trichogramma kaykai</name>
    <dbReference type="NCBI Taxonomy" id="54128"/>
    <lineage>
        <taxon>Eukaryota</taxon>
        <taxon>Metazoa</taxon>
        <taxon>Ecdysozoa</taxon>
        <taxon>Arthropoda</taxon>
        <taxon>Hexapoda</taxon>
        <taxon>Insecta</taxon>
        <taxon>Pterygota</taxon>
        <taxon>Neoptera</taxon>
        <taxon>Endopterygota</taxon>
        <taxon>Hymenoptera</taxon>
        <taxon>Apocrita</taxon>
        <taxon>Proctotrupomorpha</taxon>
        <taxon>Chalcidoidea</taxon>
        <taxon>Trichogrammatidae</taxon>
        <taxon>Trichogramma</taxon>
    </lineage>
</organism>
<evidence type="ECO:0000256" key="2">
    <source>
        <dbReference type="ARBA" id="ARBA00022723"/>
    </source>
</evidence>
<dbReference type="Proteomes" id="UP001627154">
    <property type="component" value="Unassembled WGS sequence"/>
</dbReference>
<evidence type="ECO:0008006" key="8">
    <source>
        <dbReference type="Google" id="ProtNLM"/>
    </source>
</evidence>
<evidence type="ECO:0000256" key="4">
    <source>
        <dbReference type="ARBA" id="ARBA00022833"/>
    </source>
</evidence>
<proteinExistence type="predicted"/>
<dbReference type="EMBL" id="JBJJXI010000003">
    <property type="protein sequence ID" value="KAL3407611.1"/>
    <property type="molecule type" value="Genomic_DNA"/>
</dbReference>
<accession>A0ABD2XR89</accession>
<dbReference type="PANTHER" id="PTHR46481">
    <property type="entry name" value="ZINC FINGER BED DOMAIN-CONTAINING PROTEIN 4"/>
    <property type="match status" value="1"/>
</dbReference>
<dbReference type="AlphaFoldDB" id="A0ABD2XR89"/>
<gene>
    <name evidence="6" type="ORF">TKK_000290</name>
</gene>
<sequence>MTQEWERLPCFVHTLQLCVDDCKEKIPNSNALILKASAVVGHFARSTNSSRLLDDIQTRLSERSEEPLKLIQYCKTRWDSCYDMFARIKKLRVALEGVWCERPNIPRLDSSDYNKIDIYINLFAPVKDATRFMYGEQYSIIGRIIPIIMALKDQLTKGFELAAGMQKLATLKLRNSVYIFLLVKRSFMSVYAQLFR</sequence>
<keyword evidence="2" id="KW-0479">Metal-binding</keyword>
<evidence type="ECO:0000313" key="6">
    <source>
        <dbReference type="EMBL" id="KAL3407611.1"/>
    </source>
</evidence>
<dbReference type="GO" id="GO:0005634">
    <property type="term" value="C:nucleus"/>
    <property type="evidence" value="ECO:0007669"/>
    <property type="project" value="UniProtKB-SubCell"/>
</dbReference>
<dbReference type="PANTHER" id="PTHR46481:SF10">
    <property type="entry name" value="ZINC FINGER BED DOMAIN-CONTAINING PROTEIN 39"/>
    <property type="match status" value="1"/>
</dbReference>
<dbReference type="SUPFAM" id="SSF53098">
    <property type="entry name" value="Ribonuclease H-like"/>
    <property type="match status" value="1"/>
</dbReference>
<keyword evidence="5" id="KW-0539">Nucleus</keyword>
<evidence type="ECO:0000256" key="5">
    <source>
        <dbReference type="ARBA" id="ARBA00023242"/>
    </source>
</evidence>
<dbReference type="GO" id="GO:0008270">
    <property type="term" value="F:zinc ion binding"/>
    <property type="evidence" value="ECO:0007669"/>
    <property type="project" value="UniProtKB-KW"/>
</dbReference>
<name>A0ABD2XR89_9HYME</name>
<comment type="subcellular location">
    <subcellularLocation>
        <location evidence="1">Nucleus</location>
    </subcellularLocation>
</comment>
<keyword evidence="4" id="KW-0862">Zinc</keyword>
<keyword evidence="7" id="KW-1185">Reference proteome</keyword>
<dbReference type="InterPro" id="IPR012337">
    <property type="entry name" value="RNaseH-like_sf"/>
</dbReference>
<dbReference type="InterPro" id="IPR052035">
    <property type="entry name" value="ZnF_BED_domain_contain"/>
</dbReference>
<comment type="caution">
    <text evidence="6">The sequence shown here is derived from an EMBL/GenBank/DDBJ whole genome shotgun (WGS) entry which is preliminary data.</text>
</comment>
<protein>
    <recommendedName>
        <fullName evidence="8">Zinc finger BED domain-containing protein 4</fullName>
    </recommendedName>
</protein>